<proteinExistence type="predicted"/>
<reference evidence="1 2" key="1">
    <citation type="submission" date="2020-06" db="EMBL/GenBank/DDBJ databases">
        <authorList>
            <person name="Li R."/>
            <person name="Bekaert M."/>
        </authorList>
    </citation>
    <scope>NUCLEOTIDE SEQUENCE [LARGE SCALE GENOMIC DNA]</scope>
    <source>
        <strain evidence="2">wild</strain>
    </source>
</reference>
<dbReference type="EMBL" id="CACVKT020010477">
    <property type="protein sequence ID" value="CAC5426813.1"/>
    <property type="molecule type" value="Genomic_DNA"/>
</dbReference>
<dbReference type="GO" id="GO:0016787">
    <property type="term" value="F:hydrolase activity"/>
    <property type="evidence" value="ECO:0007669"/>
    <property type="project" value="UniProtKB-KW"/>
</dbReference>
<name>A0A6J8F4A4_MYTCO</name>
<gene>
    <name evidence="1" type="ORF">MCOR_58490</name>
</gene>
<dbReference type="AlphaFoldDB" id="A0A6J8F4A4"/>
<organism evidence="1 2">
    <name type="scientific">Mytilus coruscus</name>
    <name type="common">Sea mussel</name>
    <dbReference type="NCBI Taxonomy" id="42192"/>
    <lineage>
        <taxon>Eukaryota</taxon>
        <taxon>Metazoa</taxon>
        <taxon>Spiralia</taxon>
        <taxon>Lophotrochozoa</taxon>
        <taxon>Mollusca</taxon>
        <taxon>Bivalvia</taxon>
        <taxon>Autobranchia</taxon>
        <taxon>Pteriomorphia</taxon>
        <taxon>Mytilida</taxon>
        <taxon>Mytiloidea</taxon>
        <taxon>Mytilidae</taxon>
        <taxon>Mytilinae</taxon>
        <taxon>Mytilus</taxon>
    </lineage>
</organism>
<accession>A0A6J8F4A4</accession>
<dbReference type="EC" id="3.1.-.-" evidence="1"/>
<keyword evidence="2" id="KW-1185">Reference proteome</keyword>
<dbReference type="Proteomes" id="UP000507470">
    <property type="component" value="Unassembled WGS sequence"/>
</dbReference>
<protein>
    <submittedName>
        <fullName evidence="1">HARBI1</fullName>
        <ecNumber evidence="1">3.1.-.-</ecNumber>
    </submittedName>
</protein>
<dbReference type="OrthoDB" id="6151876at2759"/>
<sequence length="507" mass="58430">MKPEKACRIITACAVLHNIAILRLEPDVEGEQEEDIQPVIPPYVGRQDGQGIRNHTDMQTMVRMTTDKCESLNFYKYLCKKIGSEEVVRTRRLAYCISDMSQISGDGSIYSGSKGEGLDLKGSDLDIMFIDTNFKVYESETEVIRDGLTIPLIMNTKETKPCFTQLRLLNHHQPHQNFKYMWQKNHLGYMLSSEEYKLVYLSCCAPSPILGNIWRIHGPCLTDNNDQLDFANCLKCDQWICQAQPWISRPRTTWPTDLSRGLFALYLAKACRFAPDASKYGYSPENKHQYYKYKYDRSHLLIGLHTDAMTGWLTLASFLYVHKNYVASLRVINYALQKYTDEKIFTGLTTSFLAFIQKQKNTMNLMDKEYTFIQKHVLNLMKKEKKYTVLKAITMKALMLNSTSSIIPQELQLVAEQLHLYHPLPFAYFLSFLCYYHLHDSTSCRHYILQLKSVIAISFDNTPIAFMSTPIMCGIAHKLIGETYLARQIFQTIVDKAPGLSWLSSVM</sequence>
<evidence type="ECO:0000313" key="1">
    <source>
        <dbReference type="EMBL" id="CAC5426813.1"/>
    </source>
</evidence>
<evidence type="ECO:0000313" key="2">
    <source>
        <dbReference type="Proteomes" id="UP000507470"/>
    </source>
</evidence>
<keyword evidence="1" id="KW-0378">Hydrolase</keyword>